<accession>A0A4R2LF76</accession>
<evidence type="ECO:0000256" key="2">
    <source>
        <dbReference type="ARBA" id="ARBA00022448"/>
    </source>
</evidence>
<evidence type="ECO:0000256" key="7">
    <source>
        <dbReference type="SAM" id="Phobius"/>
    </source>
</evidence>
<feature type="transmembrane region" description="Helical" evidence="7">
    <location>
        <begin position="20"/>
        <end position="41"/>
    </location>
</feature>
<feature type="transmembrane region" description="Helical" evidence="7">
    <location>
        <begin position="328"/>
        <end position="347"/>
    </location>
</feature>
<feature type="transmembrane region" description="Helical" evidence="7">
    <location>
        <begin position="427"/>
        <end position="450"/>
    </location>
</feature>
<keyword evidence="5 7" id="KW-1133">Transmembrane helix</keyword>
<dbReference type="EMBL" id="SLWY01000002">
    <property type="protein sequence ID" value="TCO83324.1"/>
    <property type="molecule type" value="Genomic_DNA"/>
</dbReference>
<proteinExistence type="predicted"/>
<dbReference type="PANTHER" id="PTHR43549">
    <property type="entry name" value="MULTIDRUG RESISTANCE PROTEIN YPNP-RELATED"/>
    <property type="match status" value="1"/>
</dbReference>
<evidence type="ECO:0000256" key="5">
    <source>
        <dbReference type="ARBA" id="ARBA00022989"/>
    </source>
</evidence>
<keyword evidence="4 7" id="KW-0812">Transmembrane</keyword>
<evidence type="ECO:0000313" key="9">
    <source>
        <dbReference type="Proteomes" id="UP000295765"/>
    </source>
</evidence>
<feature type="transmembrane region" description="Helical" evidence="7">
    <location>
        <begin position="395"/>
        <end position="415"/>
    </location>
</feature>
<evidence type="ECO:0000256" key="6">
    <source>
        <dbReference type="ARBA" id="ARBA00023136"/>
    </source>
</evidence>
<dbReference type="Pfam" id="PF01554">
    <property type="entry name" value="MatE"/>
    <property type="match status" value="2"/>
</dbReference>
<feature type="transmembrane region" description="Helical" evidence="7">
    <location>
        <begin position="97"/>
        <end position="120"/>
    </location>
</feature>
<comment type="caution">
    <text evidence="8">The sequence shown here is derived from an EMBL/GenBank/DDBJ whole genome shotgun (WGS) entry which is preliminary data.</text>
</comment>
<feature type="transmembrane region" description="Helical" evidence="7">
    <location>
        <begin position="367"/>
        <end position="388"/>
    </location>
</feature>
<reference evidence="8 9" key="1">
    <citation type="submission" date="2019-03" db="EMBL/GenBank/DDBJ databases">
        <title>Genomic Encyclopedia of Type Strains, Phase IV (KMG-IV): sequencing the most valuable type-strain genomes for metagenomic binning, comparative biology and taxonomic classification.</title>
        <authorList>
            <person name="Goeker M."/>
        </authorList>
    </citation>
    <scope>NUCLEOTIDE SEQUENCE [LARGE SCALE GENOMIC DNA]</scope>
    <source>
        <strain evidence="8 9">DSM 25287</strain>
    </source>
</reference>
<keyword evidence="3" id="KW-1003">Cell membrane</keyword>
<name>A0A4R2LF76_9GAMM</name>
<evidence type="ECO:0000256" key="4">
    <source>
        <dbReference type="ARBA" id="ARBA00022692"/>
    </source>
</evidence>
<dbReference type="GO" id="GO:0005886">
    <property type="term" value="C:plasma membrane"/>
    <property type="evidence" value="ECO:0007669"/>
    <property type="project" value="UniProtKB-SubCell"/>
</dbReference>
<dbReference type="GO" id="GO:0042910">
    <property type="term" value="F:xenobiotic transmembrane transporter activity"/>
    <property type="evidence" value="ECO:0007669"/>
    <property type="project" value="InterPro"/>
</dbReference>
<feature type="transmembrane region" description="Helical" evidence="7">
    <location>
        <begin position="253"/>
        <end position="274"/>
    </location>
</feature>
<gene>
    <name evidence="8" type="ORF">EV699_10222</name>
</gene>
<protein>
    <submittedName>
        <fullName evidence="8">Putative MATE family efflux protein</fullName>
    </submittedName>
</protein>
<keyword evidence="2" id="KW-0813">Transport</keyword>
<dbReference type="AlphaFoldDB" id="A0A4R2LF76"/>
<dbReference type="PIRSF" id="PIRSF006603">
    <property type="entry name" value="DinF"/>
    <property type="match status" value="1"/>
</dbReference>
<feature type="transmembrane region" description="Helical" evidence="7">
    <location>
        <begin position="199"/>
        <end position="220"/>
    </location>
</feature>
<feature type="transmembrane region" description="Helical" evidence="7">
    <location>
        <begin position="173"/>
        <end position="193"/>
    </location>
</feature>
<dbReference type="NCBIfam" id="TIGR00797">
    <property type="entry name" value="matE"/>
    <property type="match status" value="1"/>
</dbReference>
<evidence type="ECO:0000256" key="1">
    <source>
        <dbReference type="ARBA" id="ARBA00004429"/>
    </source>
</evidence>
<feature type="transmembrane region" description="Helical" evidence="7">
    <location>
        <begin position="61"/>
        <end position="85"/>
    </location>
</feature>
<dbReference type="PANTHER" id="PTHR43549:SF3">
    <property type="entry name" value="MULTIDRUG RESISTANCE PROTEIN YPNP-RELATED"/>
    <property type="match status" value="1"/>
</dbReference>
<dbReference type="InterPro" id="IPR002528">
    <property type="entry name" value="MATE_fam"/>
</dbReference>
<keyword evidence="9" id="KW-1185">Reference proteome</keyword>
<comment type="subcellular location">
    <subcellularLocation>
        <location evidence="1">Cell inner membrane</location>
        <topology evidence="1">Multi-pass membrane protein</topology>
    </subcellularLocation>
</comment>
<dbReference type="InterPro" id="IPR052031">
    <property type="entry name" value="Membrane_Transporter-Flippase"/>
</dbReference>
<organism evidence="8 9">
    <name type="scientific">Plasticicumulans lactativorans</name>
    <dbReference type="NCBI Taxonomy" id="1133106"/>
    <lineage>
        <taxon>Bacteria</taxon>
        <taxon>Pseudomonadati</taxon>
        <taxon>Pseudomonadota</taxon>
        <taxon>Gammaproteobacteria</taxon>
        <taxon>Candidatus Competibacteraceae</taxon>
        <taxon>Plasticicumulans</taxon>
    </lineage>
</organism>
<feature type="transmembrane region" description="Helical" evidence="7">
    <location>
        <begin position="140"/>
        <end position="161"/>
    </location>
</feature>
<sequence>MSGAAGGGRSDLTVGTVPSLVRRLAIPASTGFLFNTLYNLVDTWVAGRWSATALAGLSASFPVFFIIIAASVGAGQGATVLIGNALGRGEPAAARRLVPQALLLALLVGALISAVGLALARPMYAVIGLQGEALGFGLDYIRPTLAGAVLFVLNAILNAVLTAQGDTVSNRNALIVGSFANAGLAPWLMWGGFGMPRLGMSGIALATLTIQAATASYLAWRCRGSPLLAATRVRALDWRPHGRLLVELLRQGLPAGLNLVLIGAGIFIITSFAGRHGEAVVAAYGAAIRIEQLVLLPTIGLNVATLALVAQNAGAGRFDRVVTVYRTGVGYGVGLMASGGVLLWLAAPWLAAQFARTAEVVAHVTTYLRIEVFTLCAYALIMQSVALMQGLKRPLFGLAVHGTRHFLAPVPVFWLLDVGLGLGPRGIWFGILLITWSSALVATGFALHYLRRTLRTATALAPPACVPDDA</sequence>
<dbReference type="RefSeq" id="WP_132538166.1">
    <property type="nucleotide sequence ID" value="NZ_SLWY01000002.1"/>
</dbReference>
<dbReference type="GO" id="GO:0015297">
    <property type="term" value="F:antiporter activity"/>
    <property type="evidence" value="ECO:0007669"/>
    <property type="project" value="InterPro"/>
</dbReference>
<feature type="transmembrane region" description="Helical" evidence="7">
    <location>
        <begin position="294"/>
        <end position="316"/>
    </location>
</feature>
<evidence type="ECO:0000313" key="8">
    <source>
        <dbReference type="EMBL" id="TCO83324.1"/>
    </source>
</evidence>
<dbReference type="InterPro" id="IPR048279">
    <property type="entry name" value="MdtK-like"/>
</dbReference>
<dbReference type="Proteomes" id="UP000295765">
    <property type="component" value="Unassembled WGS sequence"/>
</dbReference>
<evidence type="ECO:0000256" key="3">
    <source>
        <dbReference type="ARBA" id="ARBA00022475"/>
    </source>
</evidence>
<keyword evidence="6 7" id="KW-0472">Membrane</keyword>
<dbReference type="OrthoDB" id="9806302at2"/>